<dbReference type="EMBL" id="JAQQWE010000005">
    <property type="protein sequence ID" value="KAK7952215.1"/>
    <property type="molecule type" value="Genomic_DNA"/>
</dbReference>
<comment type="caution">
    <text evidence="2">The sequence shown here is derived from an EMBL/GenBank/DDBJ whole genome shotgun (WGS) entry which is preliminary data.</text>
</comment>
<proteinExistence type="predicted"/>
<gene>
    <name evidence="2" type="ORF">PG986_007943</name>
</gene>
<accession>A0ABR1QFE9</accession>
<dbReference type="GeneID" id="92077227"/>
<name>A0ABR1QFE9_9PEZI</name>
<feature type="compositionally biased region" description="Basic and acidic residues" evidence="1">
    <location>
        <begin position="7"/>
        <end position="45"/>
    </location>
</feature>
<feature type="region of interest" description="Disordered" evidence="1">
    <location>
        <begin position="1"/>
        <end position="56"/>
    </location>
</feature>
<dbReference type="Proteomes" id="UP001391051">
    <property type="component" value="Unassembled WGS sequence"/>
</dbReference>
<evidence type="ECO:0000313" key="2">
    <source>
        <dbReference type="EMBL" id="KAK7952215.1"/>
    </source>
</evidence>
<evidence type="ECO:0000256" key="1">
    <source>
        <dbReference type="SAM" id="MobiDB-lite"/>
    </source>
</evidence>
<organism evidence="2 3">
    <name type="scientific">Apiospora aurea</name>
    <dbReference type="NCBI Taxonomy" id="335848"/>
    <lineage>
        <taxon>Eukaryota</taxon>
        <taxon>Fungi</taxon>
        <taxon>Dikarya</taxon>
        <taxon>Ascomycota</taxon>
        <taxon>Pezizomycotina</taxon>
        <taxon>Sordariomycetes</taxon>
        <taxon>Xylariomycetidae</taxon>
        <taxon>Amphisphaeriales</taxon>
        <taxon>Apiosporaceae</taxon>
        <taxon>Apiospora</taxon>
    </lineage>
</organism>
<protein>
    <submittedName>
        <fullName evidence="2">Uncharacterized protein</fullName>
    </submittedName>
</protein>
<reference evidence="2 3" key="1">
    <citation type="submission" date="2023-01" db="EMBL/GenBank/DDBJ databases">
        <title>Analysis of 21 Apiospora genomes using comparative genomics revels a genus with tremendous synthesis potential of carbohydrate active enzymes and secondary metabolites.</title>
        <authorList>
            <person name="Sorensen T."/>
        </authorList>
    </citation>
    <scope>NUCLEOTIDE SEQUENCE [LARGE SCALE GENOMIC DNA]</scope>
    <source>
        <strain evidence="2 3">CBS 24483</strain>
    </source>
</reference>
<evidence type="ECO:0000313" key="3">
    <source>
        <dbReference type="Proteomes" id="UP001391051"/>
    </source>
</evidence>
<keyword evidence="3" id="KW-1185">Reference proteome</keyword>
<dbReference type="RefSeq" id="XP_066700277.1">
    <property type="nucleotide sequence ID" value="XM_066844165.1"/>
</dbReference>
<sequence length="75" mass="8831">MLSDGEPPVKLDEFQKLDDRQRKEDLKRHQLERQGEREEKYKELELPITRGDTPDETALALETAEENDATERYGE</sequence>